<evidence type="ECO:0008006" key="7">
    <source>
        <dbReference type="Google" id="ProtNLM"/>
    </source>
</evidence>
<dbReference type="Pfam" id="PF08243">
    <property type="entry name" value="SPT2"/>
    <property type="match status" value="1"/>
</dbReference>
<evidence type="ECO:0000256" key="3">
    <source>
        <dbReference type="SAM" id="Coils"/>
    </source>
</evidence>
<accession>A0ABD3U6Z0</accession>
<comment type="similarity">
    <text evidence="1">Belongs to the SPT2 family.</text>
</comment>
<feature type="region of interest" description="Disordered" evidence="4">
    <location>
        <begin position="1"/>
        <end position="40"/>
    </location>
</feature>
<protein>
    <recommendedName>
        <fullName evidence="7">SPT2 chromatin protein</fullName>
    </recommendedName>
</protein>
<evidence type="ECO:0000313" key="6">
    <source>
        <dbReference type="Proteomes" id="UP001634393"/>
    </source>
</evidence>
<keyword evidence="2 3" id="KW-0175">Coiled coil</keyword>
<feature type="compositionally biased region" description="Basic and acidic residues" evidence="4">
    <location>
        <begin position="198"/>
        <end position="214"/>
    </location>
</feature>
<feature type="compositionally biased region" description="Polar residues" evidence="4">
    <location>
        <begin position="186"/>
        <end position="197"/>
    </location>
</feature>
<feature type="region of interest" description="Disordered" evidence="4">
    <location>
        <begin position="110"/>
        <end position="139"/>
    </location>
</feature>
<dbReference type="SMART" id="SM00784">
    <property type="entry name" value="SPT2"/>
    <property type="match status" value="1"/>
</dbReference>
<evidence type="ECO:0000256" key="2">
    <source>
        <dbReference type="ARBA" id="ARBA00023054"/>
    </source>
</evidence>
<dbReference type="AlphaFoldDB" id="A0ABD3U6Z0"/>
<feature type="compositionally biased region" description="Acidic residues" evidence="4">
    <location>
        <begin position="8"/>
        <end position="31"/>
    </location>
</feature>
<gene>
    <name evidence="5" type="ORF">ACJIZ3_002094</name>
</gene>
<feature type="compositionally biased region" description="Polar residues" evidence="4">
    <location>
        <begin position="313"/>
        <end position="346"/>
    </location>
</feature>
<name>A0ABD3U6Z0_9LAMI</name>
<dbReference type="EMBL" id="JBJXBP010000002">
    <property type="protein sequence ID" value="KAL3844691.1"/>
    <property type="molecule type" value="Genomic_DNA"/>
</dbReference>
<reference evidence="5 6" key="1">
    <citation type="submission" date="2024-12" db="EMBL/GenBank/DDBJ databases">
        <title>The unique morphological basis and parallel evolutionary history of personate flowers in Penstemon.</title>
        <authorList>
            <person name="Depatie T.H."/>
            <person name="Wessinger C.A."/>
        </authorList>
    </citation>
    <scope>NUCLEOTIDE SEQUENCE [LARGE SCALE GENOMIC DNA]</scope>
    <source>
        <strain evidence="5">WTNN_2</strain>
        <tissue evidence="5">Leaf</tissue>
    </source>
</reference>
<feature type="region of interest" description="Disordered" evidence="4">
    <location>
        <begin position="164"/>
        <end position="386"/>
    </location>
</feature>
<evidence type="ECO:0000256" key="1">
    <source>
        <dbReference type="ARBA" id="ARBA00006461"/>
    </source>
</evidence>
<dbReference type="Proteomes" id="UP001634393">
    <property type="component" value="Unassembled WGS sequence"/>
</dbReference>
<dbReference type="PANTHER" id="PTHR22691:SF8">
    <property type="entry name" value="PROTEIN SPT2 HOMOLOG"/>
    <property type="match status" value="1"/>
</dbReference>
<feature type="coiled-coil region" evidence="3">
    <location>
        <begin position="427"/>
        <end position="456"/>
    </location>
</feature>
<feature type="compositionally biased region" description="Polar residues" evidence="4">
    <location>
        <begin position="115"/>
        <end position="125"/>
    </location>
</feature>
<proteinExistence type="inferred from homology"/>
<comment type="caution">
    <text evidence="5">The sequence shown here is derived from an EMBL/GenBank/DDBJ whole genome shotgun (WGS) entry which is preliminary data.</text>
</comment>
<dbReference type="InterPro" id="IPR013256">
    <property type="entry name" value="Chromatin_SPT2"/>
</dbReference>
<evidence type="ECO:0000313" key="5">
    <source>
        <dbReference type="EMBL" id="KAL3844691.1"/>
    </source>
</evidence>
<sequence length="463" mass="52425">MRGYGRDEYEDLDEYEEDGEEEEEDGYEEEEVHQPTQEELEYLELRQKLKDSIRKQMKKELGTANSGSRDKMNVLRKDNYGSFFGPSQPVIAQRVIQESKSLLENPNLAARISKPNHTNNKNSVSAPIGSKQRANPPKVTNVLKRKVEMIKNTRDYSFLLSEDAELPASMKSPPPRNVSAPKSEARSAQQLPRNKQVVNDRGRAVLNDRDERKKVLTSSQSRPKVGLEMMAPASKLSMESRKQLGSNNASGPGRPVGPKGGISSRTATEKKVAQPIHQNAMAGARKPTPSQPQPGVRKPTSSRLQSDAHRTPPSHSQSSLSKNTSVQRKAYQETSKPKVNSRQSVPFSRDEVMRLPPKNSAAARGMSADQRPKAKPGKRPHGDSDDELEAFKMLRQMTGKFHRRQYQDDDDISDMEASFHEIEREEKRSAKIARLEDEEEARLLEEEERRKKMRLAKKRKMSY</sequence>
<keyword evidence="6" id="KW-1185">Reference proteome</keyword>
<organism evidence="5 6">
    <name type="scientific">Penstemon smallii</name>
    <dbReference type="NCBI Taxonomy" id="265156"/>
    <lineage>
        <taxon>Eukaryota</taxon>
        <taxon>Viridiplantae</taxon>
        <taxon>Streptophyta</taxon>
        <taxon>Embryophyta</taxon>
        <taxon>Tracheophyta</taxon>
        <taxon>Spermatophyta</taxon>
        <taxon>Magnoliopsida</taxon>
        <taxon>eudicotyledons</taxon>
        <taxon>Gunneridae</taxon>
        <taxon>Pentapetalae</taxon>
        <taxon>asterids</taxon>
        <taxon>lamiids</taxon>
        <taxon>Lamiales</taxon>
        <taxon>Plantaginaceae</taxon>
        <taxon>Cheloneae</taxon>
        <taxon>Penstemon</taxon>
    </lineage>
</organism>
<dbReference type="PANTHER" id="PTHR22691">
    <property type="entry name" value="YEAST SPT2-RELATED"/>
    <property type="match status" value="1"/>
</dbReference>
<evidence type="ECO:0000256" key="4">
    <source>
        <dbReference type="SAM" id="MobiDB-lite"/>
    </source>
</evidence>